<proteinExistence type="predicted"/>
<feature type="region of interest" description="Disordered" evidence="1">
    <location>
        <begin position="641"/>
        <end position="669"/>
    </location>
</feature>
<accession>A0A238WFR2</accession>
<keyword evidence="3" id="KW-1185">Reference proteome</keyword>
<gene>
    <name evidence="2" type="ORF">SAMN06265370_105124</name>
</gene>
<organism evidence="2 3">
    <name type="scientific">Puniceibacterium sediminis</name>
    <dbReference type="NCBI Taxonomy" id="1608407"/>
    <lineage>
        <taxon>Bacteria</taxon>
        <taxon>Pseudomonadati</taxon>
        <taxon>Pseudomonadota</taxon>
        <taxon>Alphaproteobacteria</taxon>
        <taxon>Rhodobacterales</taxon>
        <taxon>Paracoccaceae</taxon>
        <taxon>Puniceibacterium</taxon>
    </lineage>
</organism>
<sequence>MSNVGLAGPKRYVPAWENVHEPAWADIFKKTGIGPHDWPLKEGVSGEIGLTIRAMTPLVVGASQEDVTVSGRDEGKRKNWLVLKDKRAISSTSIKGAVRGVLEPLTHGRFAGRMDERRLSIRDLQNRTDYIDHLTDMFRPLSQAGWLKPSRNGWELTPCQWSLVRQSDLERYHKENIQLGRRQSSSQKYQKWGWQRLSVNFDPLSVSTEGDYAKGRELSRISNLGKGRTKGHIVFTGQPQDRIRNGQPNKTAKSSEFIFHGDDGDPLTVPADIRRDFESINRDDAGTPNEEWGMWLTQYRKYKQRIPVFWLDDGSAGIKAIGLAMMFRLPYAKTLHEAAPTETNETWDMADLIFGRVVEDQSAGENLSLKGRASFSHFLQSCDTPLMAEQETVLLAPKYGFYPALIKQLSVAPGKPPAVNRVKENPRSSPVNQYTTLQDDKARLRGASRYVASRGYEIPKPLPDNKGKFNRKIITRIQPVKQGATFTGKLRVFNLDPRELGALIWTLHWGGAPDDATKPNAGHAHMIGAGKAFGLGACEISIDLSRTELACNDDPDFQTQRDEDAAIILRKAVAAFTAYMESAIPGWSTGLQKTELLTLANLDHGDKMRADGLLEPMRTPREFVDAKKMGYVLPLASGGYEVDPSKPKAAPPPAQSPNKPAPAARPRWRKGDRAINIDEGEEVTVMEDVGPNATTALVQFHDGETECVNLSSLTKV</sequence>
<evidence type="ECO:0000313" key="2">
    <source>
        <dbReference type="EMBL" id="SNR44529.1"/>
    </source>
</evidence>
<dbReference type="RefSeq" id="WP_089269931.1">
    <property type="nucleotide sequence ID" value="NZ_FZNN01000005.1"/>
</dbReference>
<dbReference type="NCBIfam" id="TIGR03986">
    <property type="entry name" value="TIGR03986 family CRISPR-associated RAMP protein"/>
    <property type="match status" value="1"/>
</dbReference>
<dbReference type="OrthoDB" id="5362408at2"/>
<evidence type="ECO:0000256" key="1">
    <source>
        <dbReference type="SAM" id="MobiDB-lite"/>
    </source>
</evidence>
<dbReference type="AlphaFoldDB" id="A0A238WFR2"/>
<evidence type="ECO:0000313" key="3">
    <source>
        <dbReference type="Proteomes" id="UP000198417"/>
    </source>
</evidence>
<dbReference type="EMBL" id="FZNN01000005">
    <property type="protein sequence ID" value="SNR44529.1"/>
    <property type="molecule type" value="Genomic_DNA"/>
</dbReference>
<reference evidence="2 3" key="1">
    <citation type="submission" date="2017-06" db="EMBL/GenBank/DDBJ databases">
        <authorList>
            <person name="Kim H.J."/>
            <person name="Triplett B.A."/>
        </authorList>
    </citation>
    <scope>NUCLEOTIDE SEQUENCE [LARGE SCALE GENOMIC DNA]</scope>
    <source>
        <strain evidence="2 3">DSM 29052</strain>
    </source>
</reference>
<dbReference type="InterPro" id="IPR023825">
    <property type="entry name" value="CRISPR-assoc_RAMP_BGP1436"/>
</dbReference>
<dbReference type="Proteomes" id="UP000198417">
    <property type="component" value="Unassembled WGS sequence"/>
</dbReference>
<protein>
    <submittedName>
        <fullName evidence="2">CRISPR-associated protein</fullName>
    </submittedName>
</protein>
<name>A0A238WFR2_9RHOB</name>